<feature type="compositionally biased region" description="Gly residues" evidence="4">
    <location>
        <begin position="441"/>
        <end position="451"/>
    </location>
</feature>
<evidence type="ECO:0000256" key="3">
    <source>
        <dbReference type="PROSITE-ProRule" id="PRU00176"/>
    </source>
</evidence>
<dbReference type="InterPro" id="IPR034156">
    <property type="entry name" value="Hrp1_RRM1"/>
</dbReference>
<dbReference type="CDD" id="cd12577">
    <property type="entry name" value="RRM1_Hrp1p"/>
    <property type="match status" value="1"/>
</dbReference>
<dbReference type="AlphaFoldDB" id="A0AAV9HWA6"/>
<dbReference type="Gene3D" id="3.30.70.330">
    <property type="match status" value="2"/>
</dbReference>
<dbReference type="GO" id="GO:0005634">
    <property type="term" value="C:nucleus"/>
    <property type="evidence" value="ECO:0007669"/>
    <property type="project" value="TreeGrafter"/>
</dbReference>
<dbReference type="SUPFAM" id="SSF54928">
    <property type="entry name" value="RNA-binding domain, RBD"/>
    <property type="match status" value="2"/>
</dbReference>
<dbReference type="InterPro" id="IPR035979">
    <property type="entry name" value="RBD_domain_sf"/>
</dbReference>
<evidence type="ECO:0000313" key="7">
    <source>
        <dbReference type="Proteomes" id="UP001321749"/>
    </source>
</evidence>
<gene>
    <name evidence="6" type="ORF">QBC42DRAFT_173660</name>
</gene>
<reference evidence="6" key="2">
    <citation type="submission" date="2023-06" db="EMBL/GenBank/DDBJ databases">
        <authorList>
            <consortium name="Lawrence Berkeley National Laboratory"/>
            <person name="Mondo S.J."/>
            <person name="Hensen N."/>
            <person name="Bonometti L."/>
            <person name="Westerberg I."/>
            <person name="Brannstrom I.O."/>
            <person name="Guillou S."/>
            <person name="Cros-Aarteil S."/>
            <person name="Calhoun S."/>
            <person name="Haridas S."/>
            <person name="Kuo A."/>
            <person name="Pangilinan J."/>
            <person name="Riley R."/>
            <person name="Labutti K."/>
            <person name="Andreopoulos B."/>
            <person name="Lipzen A."/>
            <person name="Chen C."/>
            <person name="Yanf M."/>
            <person name="Daum C."/>
            <person name="Ng V."/>
            <person name="Clum A."/>
            <person name="Steindorff A."/>
            <person name="Ohm R."/>
            <person name="Martin F."/>
            <person name="Silar P."/>
            <person name="Natvig D."/>
            <person name="Lalanne C."/>
            <person name="Gautier V."/>
            <person name="Ament-Velasquez S.L."/>
            <person name="Kruys A."/>
            <person name="Hutchinson M.I."/>
            <person name="Powell A.J."/>
            <person name="Barry K."/>
            <person name="Miller A.N."/>
            <person name="Grigoriev I.V."/>
            <person name="Debuchy R."/>
            <person name="Gladieux P."/>
            <person name="Thoren M.H."/>
            <person name="Johannesson H."/>
        </authorList>
    </citation>
    <scope>NUCLEOTIDE SEQUENCE</scope>
    <source>
        <strain evidence="6">PSN324</strain>
    </source>
</reference>
<dbReference type="Pfam" id="PF00076">
    <property type="entry name" value="RRM_1"/>
    <property type="match status" value="2"/>
</dbReference>
<feature type="region of interest" description="Disordered" evidence="4">
    <location>
        <begin position="357"/>
        <end position="549"/>
    </location>
</feature>
<keyword evidence="7" id="KW-1185">Reference proteome</keyword>
<keyword evidence="2 3" id="KW-0694">RNA-binding</keyword>
<feature type="domain" description="RRM" evidence="5">
    <location>
        <begin position="58"/>
        <end position="140"/>
    </location>
</feature>
<evidence type="ECO:0000259" key="5">
    <source>
        <dbReference type="PROSITE" id="PS50102"/>
    </source>
</evidence>
<feature type="compositionally biased region" description="Polar residues" evidence="4">
    <location>
        <begin position="404"/>
        <end position="416"/>
    </location>
</feature>
<accession>A0AAV9HWA6</accession>
<feature type="compositionally biased region" description="Gly residues" evidence="4">
    <location>
        <begin position="467"/>
        <end position="482"/>
    </location>
</feature>
<evidence type="ECO:0000256" key="2">
    <source>
        <dbReference type="ARBA" id="ARBA00022884"/>
    </source>
</evidence>
<keyword evidence="1" id="KW-0677">Repeat</keyword>
<proteinExistence type="predicted"/>
<feature type="compositionally biased region" description="Basic residues" evidence="4">
    <location>
        <begin position="483"/>
        <end position="496"/>
    </location>
</feature>
<dbReference type="PANTHER" id="PTHR48031:SF2">
    <property type="entry name" value="RNA-BINDING PROTEIN 4"/>
    <property type="match status" value="1"/>
</dbReference>
<feature type="compositionally biased region" description="Low complexity" evidence="4">
    <location>
        <begin position="431"/>
        <end position="440"/>
    </location>
</feature>
<feature type="compositionally biased region" description="Gly residues" evidence="4">
    <location>
        <begin position="232"/>
        <end position="272"/>
    </location>
</feature>
<feature type="region of interest" description="Disordered" evidence="4">
    <location>
        <begin position="215"/>
        <end position="272"/>
    </location>
</feature>
<feature type="compositionally biased region" description="Low complexity" evidence="4">
    <location>
        <begin position="518"/>
        <end position="531"/>
    </location>
</feature>
<dbReference type="InterPro" id="IPR012677">
    <property type="entry name" value="Nucleotide-bd_a/b_plait_sf"/>
</dbReference>
<feature type="compositionally biased region" description="Gly residues" evidence="4">
    <location>
        <begin position="532"/>
        <end position="541"/>
    </location>
</feature>
<dbReference type="SMART" id="SM00360">
    <property type="entry name" value="RRM"/>
    <property type="match status" value="2"/>
</dbReference>
<organism evidence="6 7">
    <name type="scientific">Cladorrhinum samala</name>
    <dbReference type="NCBI Taxonomy" id="585594"/>
    <lineage>
        <taxon>Eukaryota</taxon>
        <taxon>Fungi</taxon>
        <taxon>Dikarya</taxon>
        <taxon>Ascomycota</taxon>
        <taxon>Pezizomycotina</taxon>
        <taxon>Sordariomycetes</taxon>
        <taxon>Sordariomycetidae</taxon>
        <taxon>Sordariales</taxon>
        <taxon>Podosporaceae</taxon>
        <taxon>Cladorrhinum</taxon>
    </lineage>
</organism>
<dbReference type="EMBL" id="MU864960">
    <property type="protein sequence ID" value="KAK4463371.1"/>
    <property type="molecule type" value="Genomic_DNA"/>
</dbReference>
<name>A0AAV9HWA6_9PEZI</name>
<evidence type="ECO:0000313" key="6">
    <source>
        <dbReference type="EMBL" id="KAK4463371.1"/>
    </source>
</evidence>
<evidence type="ECO:0000256" key="4">
    <source>
        <dbReference type="SAM" id="MobiDB-lite"/>
    </source>
</evidence>
<feature type="compositionally biased region" description="Low complexity" evidence="4">
    <location>
        <begin position="497"/>
        <end position="511"/>
    </location>
</feature>
<dbReference type="FunFam" id="3.30.70.330:FF:000466">
    <property type="entry name" value="Heterogeneous nuclear ribonucleoprotein HRP1"/>
    <property type="match status" value="1"/>
</dbReference>
<dbReference type="InterPro" id="IPR000504">
    <property type="entry name" value="RRM_dom"/>
</dbReference>
<dbReference type="CDD" id="cd12330">
    <property type="entry name" value="RRM2_Hrp1p"/>
    <property type="match status" value="1"/>
</dbReference>
<dbReference type="PANTHER" id="PTHR48031">
    <property type="entry name" value="SRA STEM-LOOP-INTERACTING RNA-BINDING PROTEIN, MITOCHONDRIAL"/>
    <property type="match status" value="1"/>
</dbReference>
<comment type="caution">
    <text evidence="6">The sequence shown here is derived from an EMBL/GenBank/DDBJ whole genome shotgun (WGS) entry which is preliminary data.</text>
</comment>
<protein>
    <recommendedName>
        <fullName evidence="5">RRM domain-containing protein</fullName>
    </recommendedName>
</protein>
<reference evidence="6" key="1">
    <citation type="journal article" date="2023" name="Mol. Phylogenet. Evol.">
        <title>Genome-scale phylogeny and comparative genomics of the fungal order Sordariales.</title>
        <authorList>
            <person name="Hensen N."/>
            <person name="Bonometti L."/>
            <person name="Westerberg I."/>
            <person name="Brannstrom I.O."/>
            <person name="Guillou S."/>
            <person name="Cros-Aarteil S."/>
            <person name="Calhoun S."/>
            <person name="Haridas S."/>
            <person name="Kuo A."/>
            <person name="Mondo S."/>
            <person name="Pangilinan J."/>
            <person name="Riley R."/>
            <person name="LaButti K."/>
            <person name="Andreopoulos B."/>
            <person name="Lipzen A."/>
            <person name="Chen C."/>
            <person name="Yan M."/>
            <person name="Daum C."/>
            <person name="Ng V."/>
            <person name="Clum A."/>
            <person name="Steindorff A."/>
            <person name="Ohm R.A."/>
            <person name="Martin F."/>
            <person name="Silar P."/>
            <person name="Natvig D.O."/>
            <person name="Lalanne C."/>
            <person name="Gautier V."/>
            <person name="Ament-Velasquez S.L."/>
            <person name="Kruys A."/>
            <person name="Hutchinson M.I."/>
            <person name="Powell A.J."/>
            <person name="Barry K."/>
            <person name="Miller A.N."/>
            <person name="Grigoriev I.V."/>
            <person name="Debuchy R."/>
            <person name="Gladieux P."/>
            <person name="Hiltunen Thoren M."/>
            <person name="Johannesson H."/>
        </authorList>
    </citation>
    <scope>NUCLEOTIDE SEQUENCE</scope>
    <source>
        <strain evidence="6">PSN324</strain>
    </source>
</reference>
<dbReference type="PROSITE" id="PS50102">
    <property type="entry name" value="RRM"/>
    <property type="match status" value="2"/>
</dbReference>
<evidence type="ECO:0000256" key="1">
    <source>
        <dbReference type="ARBA" id="ARBA00022737"/>
    </source>
</evidence>
<dbReference type="GO" id="GO:0003729">
    <property type="term" value="F:mRNA binding"/>
    <property type="evidence" value="ECO:0007669"/>
    <property type="project" value="TreeGrafter"/>
</dbReference>
<feature type="domain" description="RRM" evidence="5">
    <location>
        <begin position="142"/>
        <end position="218"/>
    </location>
</feature>
<dbReference type="Proteomes" id="UP001321749">
    <property type="component" value="Unassembled WGS sequence"/>
</dbReference>
<feature type="compositionally biased region" description="Gly residues" evidence="4">
    <location>
        <begin position="359"/>
        <end position="398"/>
    </location>
</feature>
<dbReference type="FunFam" id="3.30.70.330:FF:000025">
    <property type="entry name" value="RNA-binding protein Musashi homolog 2 isoform X1"/>
    <property type="match status" value="1"/>
</dbReference>
<sequence>MGTTSIICNRQTGIIRQKHCQRRRRRSLIPAATIARRGWKHDYDENEEDANNVCLLSRKMFIGGLNWETTDQSLRDYFSQFGEVIECTVMRDGATGRSRGFGFLTFKDPKTVNIVMVKEHYLDGKIIDPKRAIPRDEQEKTSKIFVGGVSQETTDHEFREYFAQFGRVVDATLMMDKDTGRPRGFGFVTFESEAGVEACLAAELEIHGKPIEVKKAQPRGNLREEEEAARRGSGGGGGKFGRKGQNGQGGGMDDGSGNQMMGGMGGAGGAPGGMTPQVMAQYFQRMQQAFTMMQQQMMMNRNMNPAMMQMMQMQQMQQMQQAMMQAGRGGPGGQNPMAAMQGMNPQMMAQMQQMMAQQQGGGPGGPMGPMGQMGPGGPGSDGGLPGPQGGNGGGGGPPRGFNAYEQQQFEQQKYVDQQQGRRGGSRGAPDMQQMAQQGFNQGFGGGMGGGPTSWEGMYDDVPQPMMGGPGGPGGGYGGGGRGGFHKNRGGHHHHNQQHQGSMSPGGPIDPNNAPPANAPTGPKNHGRPGANYRGGGRGGNRGFHPYARG</sequence>